<comment type="caution">
    <text evidence="2">The sequence shown here is derived from an EMBL/GenBank/DDBJ whole genome shotgun (WGS) entry which is preliminary data.</text>
</comment>
<gene>
    <name evidence="2" type="ORF">Salat_0833800</name>
</gene>
<feature type="region of interest" description="Disordered" evidence="1">
    <location>
        <begin position="29"/>
        <end position="64"/>
    </location>
</feature>
<reference evidence="2" key="1">
    <citation type="submission" date="2020-06" db="EMBL/GenBank/DDBJ databases">
        <authorList>
            <person name="Li T."/>
            <person name="Hu X."/>
            <person name="Zhang T."/>
            <person name="Song X."/>
            <person name="Zhang H."/>
            <person name="Dai N."/>
            <person name="Sheng W."/>
            <person name="Hou X."/>
            <person name="Wei L."/>
        </authorList>
    </citation>
    <scope>NUCLEOTIDE SEQUENCE</scope>
    <source>
        <strain evidence="2">3651</strain>
        <tissue evidence="2">Leaf</tissue>
    </source>
</reference>
<protein>
    <submittedName>
        <fullName evidence="2">Uncharacterized protein</fullName>
    </submittedName>
</protein>
<accession>A0AAE1YI75</accession>
<evidence type="ECO:0000313" key="3">
    <source>
        <dbReference type="Proteomes" id="UP001293254"/>
    </source>
</evidence>
<dbReference type="Proteomes" id="UP001293254">
    <property type="component" value="Unassembled WGS sequence"/>
</dbReference>
<dbReference type="AlphaFoldDB" id="A0AAE1YI75"/>
<reference evidence="2" key="2">
    <citation type="journal article" date="2024" name="Plant">
        <title>Genomic evolution and insights into agronomic trait innovations of Sesamum species.</title>
        <authorList>
            <person name="Miao H."/>
            <person name="Wang L."/>
            <person name="Qu L."/>
            <person name="Liu H."/>
            <person name="Sun Y."/>
            <person name="Le M."/>
            <person name="Wang Q."/>
            <person name="Wei S."/>
            <person name="Zheng Y."/>
            <person name="Lin W."/>
            <person name="Duan Y."/>
            <person name="Cao H."/>
            <person name="Xiong S."/>
            <person name="Wang X."/>
            <person name="Wei L."/>
            <person name="Li C."/>
            <person name="Ma Q."/>
            <person name="Ju M."/>
            <person name="Zhao R."/>
            <person name="Li G."/>
            <person name="Mu C."/>
            <person name="Tian Q."/>
            <person name="Mei H."/>
            <person name="Zhang T."/>
            <person name="Gao T."/>
            <person name="Zhang H."/>
        </authorList>
    </citation>
    <scope>NUCLEOTIDE SEQUENCE</scope>
    <source>
        <strain evidence="2">3651</strain>
    </source>
</reference>
<proteinExistence type="predicted"/>
<organism evidence="2 3">
    <name type="scientific">Sesamum alatum</name>
    <dbReference type="NCBI Taxonomy" id="300844"/>
    <lineage>
        <taxon>Eukaryota</taxon>
        <taxon>Viridiplantae</taxon>
        <taxon>Streptophyta</taxon>
        <taxon>Embryophyta</taxon>
        <taxon>Tracheophyta</taxon>
        <taxon>Spermatophyta</taxon>
        <taxon>Magnoliopsida</taxon>
        <taxon>eudicotyledons</taxon>
        <taxon>Gunneridae</taxon>
        <taxon>Pentapetalae</taxon>
        <taxon>asterids</taxon>
        <taxon>lamiids</taxon>
        <taxon>Lamiales</taxon>
        <taxon>Pedaliaceae</taxon>
        <taxon>Sesamum</taxon>
    </lineage>
</organism>
<name>A0AAE1YI75_9LAMI</name>
<evidence type="ECO:0000313" key="2">
    <source>
        <dbReference type="EMBL" id="KAK4430721.1"/>
    </source>
</evidence>
<evidence type="ECO:0000256" key="1">
    <source>
        <dbReference type="SAM" id="MobiDB-lite"/>
    </source>
</evidence>
<dbReference type="EMBL" id="JACGWO010000003">
    <property type="protein sequence ID" value="KAK4430721.1"/>
    <property type="molecule type" value="Genomic_DNA"/>
</dbReference>
<sequence length="224" mass="25412">MLKMDQPTHPYHMRLHMHCELLDAPYTQNATRPHLPQPHTEASLTKHTRDHLGRRSPLSAPHPITVHRHKHCHLFTNLKRIRGNITWKEPRWGSQGCPTIATDLPLRTYHLMPTTRTSRATNNERHMDERDGPTLAAMKFEDGYSQNAIRNLETPHHVRKGSLGPLMGAALHGRLGIGTWTTILDCPPKWSASSSWASVSTLRQKNHPESFSINLETGGCVEPH</sequence>
<keyword evidence="3" id="KW-1185">Reference proteome</keyword>